<reference evidence="3 4" key="1">
    <citation type="journal article" date="2007" name="Nature">
        <title>Evolution of genes and genomes on the Drosophila phylogeny.</title>
        <authorList>
            <consortium name="Drosophila 12 Genomes Consortium"/>
            <person name="Clark A.G."/>
            <person name="Eisen M.B."/>
            <person name="Smith D.R."/>
            <person name="Bergman C.M."/>
            <person name="Oliver B."/>
            <person name="Markow T.A."/>
            <person name="Kaufman T.C."/>
            <person name="Kellis M."/>
            <person name="Gelbart W."/>
            <person name="Iyer V.N."/>
            <person name="Pollard D.A."/>
            <person name="Sackton T.B."/>
            <person name="Larracuente A.M."/>
            <person name="Singh N.D."/>
            <person name="Abad J.P."/>
            <person name="Abt D.N."/>
            <person name="Adryan B."/>
            <person name="Aguade M."/>
            <person name="Akashi H."/>
            <person name="Anderson W.W."/>
            <person name="Aquadro C.F."/>
            <person name="Ardell D.H."/>
            <person name="Arguello R."/>
            <person name="Artieri C.G."/>
            <person name="Barbash D.A."/>
            <person name="Barker D."/>
            <person name="Barsanti P."/>
            <person name="Batterham P."/>
            <person name="Batzoglou S."/>
            <person name="Begun D."/>
            <person name="Bhutkar A."/>
            <person name="Blanco E."/>
            <person name="Bosak S.A."/>
            <person name="Bradley R.K."/>
            <person name="Brand A.D."/>
            <person name="Brent M.R."/>
            <person name="Brooks A.N."/>
            <person name="Brown R.H."/>
            <person name="Butlin R.K."/>
            <person name="Caggese C."/>
            <person name="Calvi B.R."/>
            <person name="Bernardo de Carvalho A."/>
            <person name="Caspi A."/>
            <person name="Castrezana S."/>
            <person name="Celniker S.E."/>
            <person name="Chang J.L."/>
            <person name="Chapple C."/>
            <person name="Chatterji S."/>
            <person name="Chinwalla A."/>
            <person name="Civetta A."/>
            <person name="Clifton S.W."/>
            <person name="Comeron J.M."/>
            <person name="Costello J.C."/>
            <person name="Coyne J.A."/>
            <person name="Daub J."/>
            <person name="David R.G."/>
            <person name="Delcher A.L."/>
            <person name="Delehaunty K."/>
            <person name="Do C.B."/>
            <person name="Ebling H."/>
            <person name="Edwards K."/>
            <person name="Eickbush T."/>
            <person name="Evans J.D."/>
            <person name="Filipski A."/>
            <person name="Findeiss S."/>
            <person name="Freyhult E."/>
            <person name="Fulton L."/>
            <person name="Fulton R."/>
            <person name="Garcia A.C."/>
            <person name="Gardiner A."/>
            <person name="Garfield D.A."/>
            <person name="Garvin B.E."/>
            <person name="Gibson G."/>
            <person name="Gilbert D."/>
            <person name="Gnerre S."/>
            <person name="Godfrey J."/>
            <person name="Good R."/>
            <person name="Gotea V."/>
            <person name="Gravely B."/>
            <person name="Greenberg A.J."/>
            <person name="Griffiths-Jones S."/>
            <person name="Gross S."/>
            <person name="Guigo R."/>
            <person name="Gustafson E.A."/>
            <person name="Haerty W."/>
            <person name="Hahn M.W."/>
            <person name="Halligan D.L."/>
            <person name="Halpern A.L."/>
            <person name="Halter G.M."/>
            <person name="Han M.V."/>
            <person name="Heger A."/>
            <person name="Hillier L."/>
            <person name="Hinrichs A.S."/>
            <person name="Holmes I."/>
            <person name="Hoskins R.A."/>
            <person name="Hubisz M.J."/>
            <person name="Hultmark D."/>
            <person name="Huntley M.A."/>
            <person name="Jaffe D.B."/>
            <person name="Jagadeeshan S."/>
            <person name="Jeck W.R."/>
            <person name="Johnson J."/>
            <person name="Jones C.D."/>
            <person name="Jordan W.C."/>
            <person name="Karpen G.H."/>
            <person name="Kataoka E."/>
            <person name="Keightley P.D."/>
            <person name="Kheradpour P."/>
            <person name="Kirkness E.F."/>
            <person name="Koerich L.B."/>
            <person name="Kristiansen K."/>
            <person name="Kudrna D."/>
            <person name="Kulathinal R.J."/>
            <person name="Kumar S."/>
            <person name="Kwok R."/>
            <person name="Lander E."/>
            <person name="Langley C.H."/>
            <person name="Lapoint R."/>
            <person name="Lazzaro B.P."/>
            <person name="Lee S.J."/>
            <person name="Levesque L."/>
            <person name="Li R."/>
            <person name="Lin C.F."/>
            <person name="Lin M.F."/>
            <person name="Lindblad-Toh K."/>
            <person name="Llopart A."/>
            <person name="Long M."/>
            <person name="Low L."/>
            <person name="Lozovsky E."/>
            <person name="Lu J."/>
            <person name="Luo M."/>
            <person name="Machado C.A."/>
            <person name="Makalowski W."/>
            <person name="Marzo M."/>
            <person name="Matsuda M."/>
            <person name="Matzkin L."/>
            <person name="McAllister B."/>
            <person name="McBride C.S."/>
            <person name="McKernan B."/>
            <person name="McKernan K."/>
            <person name="Mendez-Lago M."/>
            <person name="Minx P."/>
            <person name="Mollenhauer M.U."/>
            <person name="Montooth K."/>
            <person name="Mount S.M."/>
            <person name="Mu X."/>
            <person name="Myers E."/>
            <person name="Negre B."/>
            <person name="Newfeld S."/>
            <person name="Nielsen R."/>
            <person name="Noor M.A."/>
            <person name="O'Grady P."/>
            <person name="Pachter L."/>
            <person name="Papaceit M."/>
            <person name="Parisi M.J."/>
            <person name="Parisi M."/>
            <person name="Parts L."/>
            <person name="Pedersen J.S."/>
            <person name="Pesole G."/>
            <person name="Phillippy A.M."/>
            <person name="Ponting C.P."/>
            <person name="Pop M."/>
            <person name="Porcelli D."/>
            <person name="Powell J.R."/>
            <person name="Prohaska S."/>
            <person name="Pruitt K."/>
            <person name="Puig M."/>
            <person name="Quesneville H."/>
            <person name="Ram K.R."/>
            <person name="Rand D."/>
            <person name="Rasmussen M.D."/>
            <person name="Reed L.K."/>
            <person name="Reenan R."/>
            <person name="Reily A."/>
            <person name="Remington K.A."/>
            <person name="Rieger T.T."/>
            <person name="Ritchie M.G."/>
            <person name="Robin C."/>
            <person name="Rogers Y.H."/>
            <person name="Rohde C."/>
            <person name="Rozas J."/>
            <person name="Rubenfield M.J."/>
            <person name="Ruiz A."/>
            <person name="Russo S."/>
            <person name="Salzberg S.L."/>
            <person name="Sanchez-Gracia A."/>
            <person name="Saranga D.J."/>
            <person name="Sato H."/>
            <person name="Schaeffer S.W."/>
            <person name="Schatz M.C."/>
            <person name="Schlenke T."/>
            <person name="Schwartz R."/>
            <person name="Segarra C."/>
            <person name="Singh R.S."/>
            <person name="Sirot L."/>
            <person name="Sirota M."/>
            <person name="Sisneros N.B."/>
            <person name="Smith C.D."/>
            <person name="Smith T.F."/>
            <person name="Spieth J."/>
            <person name="Stage D.E."/>
            <person name="Stark A."/>
            <person name="Stephan W."/>
            <person name="Strausberg R.L."/>
            <person name="Strempel S."/>
            <person name="Sturgill D."/>
            <person name="Sutton G."/>
            <person name="Sutton G.G."/>
            <person name="Tao W."/>
            <person name="Teichmann S."/>
            <person name="Tobari Y.N."/>
            <person name="Tomimura Y."/>
            <person name="Tsolas J.M."/>
            <person name="Valente V.L."/>
            <person name="Venter E."/>
            <person name="Venter J.C."/>
            <person name="Vicario S."/>
            <person name="Vieira F.G."/>
            <person name="Vilella A.J."/>
            <person name="Villasante A."/>
            <person name="Walenz B."/>
            <person name="Wang J."/>
            <person name="Wasserman M."/>
            <person name="Watts T."/>
            <person name="Wilson D."/>
            <person name="Wilson R.K."/>
            <person name="Wing R.A."/>
            <person name="Wolfner M.F."/>
            <person name="Wong A."/>
            <person name="Wong G.K."/>
            <person name="Wu C.I."/>
            <person name="Wu G."/>
            <person name="Yamamoto D."/>
            <person name="Yang H.P."/>
            <person name="Yang S.P."/>
            <person name="Yorke J.A."/>
            <person name="Yoshida K."/>
            <person name="Zdobnov E."/>
            <person name="Zhang P."/>
            <person name="Zhang Y."/>
            <person name="Zimin A.V."/>
            <person name="Baldwin J."/>
            <person name="Abdouelleil A."/>
            <person name="Abdulkadir J."/>
            <person name="Abebe A."/>
            <person name="Abera B."/>
            <person name="Abreu J."/>
            <person name="Acer S.C."/>
            <person name="Aftuck L."/>
            <person name="Alexander A."/>
            <person name="An P."/>
            <person name="Anderson E."/>
            <person name="Anderson S."/>
            <person name="Arachi H."/>
            <person name="Azer M."/>
            <person name="Bachantsang P."/>
            <person name="Barry A."/>
            <person name="Bayul T."/>
            <person name="Berlin A."/>
            <person name="Bessette D."/>
            <person name="Bloom T."/>
            <person name="Blye J."/>
            <person name="Boguslavskiy L."/>
            <person name="Bonnet C."/>
            <person name="Boukhgalter B."/>
            <person name="Bourzgui I."/>
            <person name="Brown A."/>
            <person name="Cahill P."/>
            <person name="Channer S."/>
            <person name="Cheshatsang Y."/>
            <person name="Chuda L."/>
            <person name="Citroen M."/>
            <person name="Collymore A."/>
            <person name="Cooke P."/>
            <person name="Costello M."/>
            <person name="D'Aco K."/>
            <person name="Daza R."/>
            <person name="De Haan G."/>
            <person name="DeGray S."/>
            <person name="DeMaso C."/>
            <person name="Dhargay N."/>
            <person name="Dooley K."/>
            <person name="Dooley E."/>
            <person name="Doricent M."/>
            <person name="Dorje P."/>
            <person name="Dorjee K."/>
            <person name="Dupes A."/>
            <person name="Elong R."/>
            <person name="Falk J."/>
            <person name="Farina A."/>
            <person name="Faro S."/>
            <person name="Ferguson D."/>
            <person name="Fisher S."/>
            <person name="Foley C.D."/>
            <person name="Franke A."/>
            <person name="Friedrich D."/>
            <person name="Gadbois L."/>
            <person name="Gearin G."/>
            <person name="Gearin C.R."/>
            <person name="Giannoukos G."/>
            <person name="Goode T."/>
            <person name="Graham J."/>
            <person name="Grandbois E."/>
            <person name="Grewal S."/>
            <person name="Gyaltsen K."/>
            <person name="Hafez N."/>
            <person name="Hagos B."/>
            <person name="Hall J."/>
            <person name="Henson C."/>
            <person name="Hollinger A."/>
            <person name="Honan T."/>
            <person name="Huard M.D."/>
            <person name="Hughes L."/>
            <person name="Hurhula B."/>
            <person name="Husby M.E."/>
            <person name="Kamat A."/>
            <person name="Kanga B."/>
            <person name="Kashin S."/>
            <person name="Khazanovich D."/>
            <person name="Kisner P."/>
            <person name="Lance K."/>
            <person name="Lara M."/>
            <person name="Lee W."/>
            <person name="Lennon N."/>
            <person name="Letendre F."/>
            <person name="LeVine R."/>
            <person name="Lipovsky A."/>
            <person name="Liu X."/>
            <person name="Liu J."/>
            <person name="Liu S."/>
            <person name="Lokyitsang T."/>
            <person name="Lokyitsang Y."/>
            <person name="Lubonja R."/>
            <person name="Lui A."/>
            <person name="MacDonald P."/>
            <person name="Magnisalis V."/>
            <person name="Maru K."/>
            <person name="Matthews C."/>
            <person name="McCusker W."/>
            <person name="McDonough S."/>
            <person name="Mehta T."/>
            <person name="Meldrim J."/>
            <person name="Meneus L."/>
            <person name="Mihai O."/>
            <person name="Mihalev A."/>
            <person name="Mihova T."/>
            <person name="Mittelman R."/>
            <person name="Mlenga V."/>
            <person name="Montmayeur A."/>
            <person name="Mulrain L."/>
            <person name="Navidi A."/>
            <person name="Naylor J."/>
            <person name="Negash T."/>
            <person name="Nguyen T."/>
            <person name="Nguyen N."/>
            <person name="Nicol R."/>
            <person name="Norbu C."/>
            <person name="Norbu N."/>
            <person name="Novod N."/>
            <person name="O'Neill B."/>
            <person name="Osman S."/>
            <person name="Markiewicz E."/>
            <person name="Oyono O.L."/>
            <person name="Patti C."/>
            <person name="Phunkhang P."/>
            <person name="Pierre F."/>
            <person name="Priest M."/>
            <person name="Raghuraman S."/>
            <person name="Rege F."/>
            <person name="Reyes R."/>
            <person name="Rise C."/>
            <person name="Rogov P."/>
            <person name="Ross K."/>
            <person name="Ryan E."/>
            <person name="Settipalli S."/>
            <person name="Shea T."/>
            <person name="Sherpa N."/>
            <person name="Shi L."/>
            <person name="Shih D."/>
            <person name="Sparrow T."/>
            <person name="Spaulding J."/>
            <person name="Stalker J."/>
            <person name="Stange-Thomann N."/>
            <person name="Stavropoulos S."/>
            <person name="Stone C."/>
            <person name="Strader C."/>
            <person name="Tesfaye S."/>
            <person name="Thomson T."/>
            <person name="Thoulutsang Y."/>
            <person name="Thoulutsang D."/>
            <person name="Topham K."/>
            <person name="Topping I."/>
            <person name="Tsamla T."/>
            <person name="Vassiliev H."/>
            <person name="Vo A."/>
            <person name="Wangchuk T."/>
            <person name="Wangdi T."/>
            <person name="Weiand M."/>
            <person name="Wilkinson J."/>
            <person name="Wilson A."/>
            <person name="Yadav S."/>
            <person name="Young G."/>
            <person name="Yu Q."/>
            <person name="Zembek L."/>
            <person name="Zhong D."/>
            <person name="Zimmer A."/>
            <person name="Zwirko Z."/>
            <person name="Jaffe D.B."/>
            <person name="Alvarez P."/>
            <person name="Brockman W."/>
            <person name="Butler J."/>
            <person name="Chin C."/>
            <person name="Gnerre S."/>
            <person name="Grabherr M."/>
            <person name="Kleber M."/>
            <person name="Mauceli E."/>
            <person name="MacCallum I."/>
        </authorList>
    </citation>
    <scope>NUCLEOTIDE SEQUENCE [LARGE SCALE GENOMIC DNA]</scope>
    <source>
        <strain evidence="4">Tucson 15010-1051.87</strain>
    </source>
</reference>
<accession>A0A0Q9WSC3</accession>
<name>A0A0Q9WSC3_DROVI</name>
<feature type="transmembrane region" description="Helical" evidence="2">
    <location>
        <begin position="12"/>
        <end position="32"/>
    </location>
</feature>
<keyword evidence="2" id="KW-0472">Membrane</keyword>
<evidence type="ECO:0000313" key="3">
    <source>
        <dbReference type="EMBL" id="KRF85143.1"/>
    </source>
</evidence>
<gene>
    <name evidence="3" type="primary">Dvir\GJ25639</name>
    <name evidence="3" type="ORF">Dvir_GJ25639</name>
</gene>
<dbReference type="Proteomes" id="UP000008792">
    <property type="component" value="Unassembled WGS sequence"/>
</dbReference>
<protein>
    <submittedName>
        <fullName evidence="3">Uncharacterized protein</fullName>
    </submittedName>
</protein>
<evidence type="ECO:0000313" key="4">
    <source>
        <dbReference type="Proteomes" id="UP000008792"/>
    </source>
</evidence>
<evidence type="ECO:0000256" key="1">
    <source>
        <dbReference type="SAM" id="MobiDB-lite"/>
    </source>
</evidence>
<keyword evidence="2" id="KW-1133">Transmembrane helix</keyword>
<keyword evidence="4" id="KW-1185">Reference proteome</keyword>
<proteinExistence type="predicted"/>
<feature type="compositionally biased region" description="Basic and acidic residues" evidence="1">
    <location>
        <begin position="134"/>
        <end position="148"/>
    </location>
</feature>
<dbReference type="EMBL" id="CH940647">
    <property type="protein sequence ID" value="KRF85143.1"/>
    <property type="molecule type" value="Genomic_DNA"/>
</dbReference>
<dbReference type="PROSITE" id="PS51257">
    <property type="entry name" value="PROKAR_LIPOPROTEIN"/>
    <property type="match status" value="1"/>
</dbReference>
<dbReference type="AlphaFoldDB" id="A0A0Q9WSC3"/>
<keyword evidence="2" id="KW-0812">Transmembrane</keyword>
<evidence type="ECO:0000256" key="2">
    <source>
        <dbReference type="SAM" id="Phobius"/>
    </source>
</evidence>
<sequence length="173" mass="19180">MKIGIHNNLRHTQILTFLELAVMVVVVVMVVAGSCSGSGSGSETLTVTVGCVGRKHRAHFCCAASASPFHQANSTTPPPPFRSHTTCSIESHTYIHLHIPTQTHTHTRAYTYTYTSRQRVLQLRVGCAGIQRKRMNEQTKEPTGERTNEPPLPPTPVRDLKKYMLYQIATEAV</sequence>
<feature type="region of interest" description="Disordered" evidence="1">
    <location>
        <begin position="132"/>
        <end position="157"/>
    </location>
</feature>
<dbReference type="InParanoid" id="A0A0Q9WSC3"/>
<organism evidence="3 4">
    <name type="scientific">Drosophila virilis</name>
    <name type="common">Fruit fly</name>
    <dbReference type="NCBI Taxonomy" id="7244"/>
    <lineage>
        <taxon>Eukaryota</taxon>
        <taxon>Metazoa</taxon>
        <taxon>Ecdysozoa</taxon>
        <taxon>Arthropoda</taxon>
        <taxon>Hexapoda</taxon>
        <taxon>Insecta</taxon>
        <taxon>Pterygota</taxon>
        <taxon>Neoptera</taxon>
        <taxon>Endopterygota</taxon>
        <taxon>Diptera</taxon>
        <taxon>Brachycera</taxon>
        <taxon>Muscomorpha</taxon>
        <taxon>Ephydroidea</taxon>
        <taxon>Drosophilidae</taxon>
        <taxon>Drosophila</taxon>
    </lineage>
</organism>